<evidence type="ECO:0000256" key="2">
    <source>
        <dbReference type="SAM" id="SignalP"/>
    </source>
</evidence>
<dbReference type="EMBL" id="LS483487">
    <property type="protein sequence ID" value="SQJ02550.1"/>
    <property type="molecule type" value="Genomic_DNA"/>
</dbReference>
<evidence type="ECO:0000313" key="3">
    <source>
        <dbReference type="EMBL" id="SQJ02550.1"/>
    </source>
</evidence>
<accession>A0AAX2JBB0</accession>
<dbReference type="AlphaFoldDB" id="A0AAX2JBB0"/>
<reference evidence="3 4" key="1">
    <citation type="submission" date="2018-06" db="EMBL/GenBank/DDBJ databases">
        <authorList>
            <consortium name="Pathogen Informatics"/>
            <person name="Doyle S."/>
        </authorList>
    </citation>
    <scope>NUCLEOTIDE SEQUENCE [LARGE SCALE GENOMIC DNA]</scope>
    <source>
        <strain evidence="3 4">NCTC12112</strain>
    </source>
</reference>
<evidence type="ECO:0000256" key="1">
    <source>
        <dbReference type="SAM" id="Phobius"/>
    </source>
</evidence>
<evidence type="ECO:0000313" key="4">
    <source>
        <dbReference type="Proteomes" id="UP000249008"/>
    </source>
</evidence>
<keyword evidence="2" id="KW-0732">Signal</keyword>
<protein>
    <submittedName>
        <fullName evidence="3">Uncharacterized protein</fullName>
    </submittedName>
</protein>
<dbReference type="RefSeq" id="WP_005977362.1">
    <property type="nucleotide sequence ID" value="NZ_CABKNW010000002.1"/>
</dbReference>
<proteinExistence type="predicted"/>
<dbReference type="GeneID" id="78456008"/>
<sequence>MKKILVILFITLSFALSAKDINIGDTVTLQITGVSKEKIMDSFKNTDFSIESMKDGKDGAVILSVKGFKTGENIINIGNKEVTIDIKSVLTPDDKEIFINLSDESDKNLFLHQFPYGAVISTAAGIAALVIILLGIKIKKDKTIHLTPEEKFENEMNMLSEDKWFYEMSYALREYIDKKYGSHFINGIYFPLKNLNDEDIQFIEWLDNYKFSKDRDDYFQQSKEKAFEIYGKIKEVKE</sequence>
<keyword evidence="1" id="KW-0472">Membrane</keyword>
<feature type="transmembrane region" description="Helical" evidence="1">
    <location>
        <begin position="114"/>
        <end position="136"/>
    </location>
</feature>
<organism evidence="3 4">
    <name type="scientific">Fusobacterium ulcerans</name>
    <dbReference type="NCBI Taxonomy" id="861"/>
    <lineage>
        <taxon>Bacteria</taxon>
        <taxon>Fusobacteriati</taxon>
        <taxon>Fusobacteriota</taxon>
        <taxon>Fusobacteriia</taxon>
        <taxon>Fusobacteriales</taxon>
        <taxon>Fusobacteriaceae</taxon>
        <taxon>Fusobacterium</taxon>
    </lineage>
</organism>
<name>A0AAX2JBB0_9FUSO</name>
<feature type="chain" id="PRO_5043376643" evidence="2">
    <location>
        <begin position="19"/>
        <end position="238"/>
    </location>
</feature>
<keyword evidence="1" id="KW-1133">Transmembrane helix</keyword>
<keyword evidence="1" id="KW-0812">Transmembrane</keyword>
<dbReference type="KEGG" id="ful:C4N20_14370"/>
<gene>
    <name evidence="3" type="ORF">NCTC12112_01446</name>
</gene>
<feature type="signal peptide" evidence="2">
    <location>
        <begin position="1"/>
        <end position="18"/>
    </location>
</feature>
<dbReference type="Proteomes" id="UP000249008">
    <property type="component" value="Chromosome 1"/>
</dbReference>